<dbReference type="AlphaFoldDB" id="A0AAW3ZQU9"/>
<dbReference type="Gene3D" id="3.40.710.10">
    <property type="entry name" value="DD-peptidase/beta-lactamase superfamily"/>
    <property type="match status" value="1"/>
</dbReference>
<dbReference type="EMBL" id="JACYTR010000036">
    <property type="protein sequence ID" value="MBD8526957.1"/>
    <property type="molecule type" value="Genomic_DNA"/>
</dbReference>
<feature type="transmembrane region" description="Helical" evidence="1">
    <location>
        <begin position="20"/>
        <end position="38"/>
    </location>
</feature>
<accession>A0AAW3ZQU9</accession>
<protein>
    <submittedName>
        <fullName evidence="3">Beta-lactamase family protein</fullName>
    </submittedName>
</protein>
<feature type="domain" description="Beta-lactamase-related" evidence="2">
    <location>
        <begin position="58"/>
        <end position="377"/>
    </location>
</feature>
<dbReference type="InterPro" id="IPR050491">
    <property type="entry name" value="AmpC-like"/>
</dbReference>
<evidence type="ECO:0000256" key="1">
    <source>
        <dbReference type="SAM" id="Phobius"/>
    </source>
</evidence>
<dbReference type="InterPro" id="IPR001466">
    <property type="entry name" value="Beta-lactam-related"/>
</dbReference>
<proteinExistence type="predicted"/>
<keyword evidence="1" id="KW-0812">Transmembrane</keyword>
<organism evidence="3 4">
    <name type="scientific">Pseudomarimonas arenosa</name>
    <dbReference type="NCBI Taxonomy" id="2774145"/>
    <lineage>
        <taxon>Bacteria</taxon>
        <taxon>Pseudomonadati</taxon>
        <taxon>Pseudomonadota</taxon>
        <taxon>Gammaproteobacteria</taxon>
        <taxon>Lysobacterales</taxon>
        <taxon>Lysobacteraceae</taxon>
        <taxon>Pseudomarimonas</taxon>
    </lineage>
</organism>
<dbReference type="PANTHER" id="PTHR46825:SF7">
    <property type="entry name" value="D-ALANYL-D-ALANINE CARBOXYPEPTIDASE"/>
    <property type="match status" value="1"/>
</dbReference>
<evidence type="ECO:0000313" key="3">
    <source>
        <dbReference type="EMBL" id="MBD8526957.1"/>
    </source>
</evidence>
<dbReference type="PANTHER" id="PTHR46825">
    <property type="entry name" value="D-ALANYL-D-ALANINE-CARBOXYPEPTIDASE/ENDOPEPTIDASE AMPH"/>
    <property type="match status" value="1"/>
</dbReference>
<name>A0AAW3ZQU9_9GAMM</name>
<dbReference type="InterPro" id="IPR012338">
    <property type="entry name" value="Beta-lactam/transpept-like"/>
</dbReference>
<gene>
    <name evidence="3" type="ORF">IFO71_14545</name>
</gene>
<dbReference type="RefSeq" id="WP_192030378.1">
    <property type="nucleotide sequence ID" value="NZ_JACYTR010000036.1"/>
</dbReference>
<evidence type="ECO:0000259" key="2">
    <source>
        <dbReference type="Pfam" id="PF00144"/>
    </source>
</evidence>
<dbReference type="SUPFAM" id="SSF56601">
    <property type="entry name" value="beta-lactamase/transpeptidase-like"/>
    <property type="match status" value="1"/>
</dbReference>
<sequence length="410" mass="44627">MSEIGSRARSEAPWDTPRWLQLVAMLGLVLCMLSLLLGCQQLATDNPPPAEARRDPIQNLLDEAVAKGLPGAVVYVEGPNRRFLGASGLADRDTGTPLSPESLFHTASNGKTYVAAAALLLVDQGRLSLDRPIQQQLPESLLRRLDLAPEVSLRHLLSHTSGVYNYSDNPAYTQAVMAAPDRYWSVEELLELARGQPAKFAAGQGWSYSNTAYLLVGQLLDHQLGQPHQRFLQERILDPLHLQHTYPLPNTKAEAGLVHGYLDVDGNGDLEDARPLALTQGFADGGIVSTAEDLGRFFKALVRPSGELAPSVWREMLGNLRPSQPQRRYGLGIREFSTPHGLAYGHGGRLPGYASEVFYFPVQDVTVVVLANGTDGPLEALVEHLTEQVIAFALPAPHIASRSHSGAHEQ</sequence>
<keyword evidence="4" id="KW-1185">Reference proteome</keyword>
<reference evidence="3 4" key="1">
    <citation type="submission" date="2020-09" db="EMBL/GenBank/DDBJ databases">
        <title>Pseudoxanthomonas sp. CAU 1598 isolated from sand of Yaerae Beach.</title>
        <authorList>
            <person name="Kim W."/>
        </authorList>
    </citation>
    <scope>NUCLEOTIDE SEQUENCE [LARGE SCALE GENOMIC DNA]</scope>
    <source>
        <strain evidence="3 4">CAU 1598</strain>
    </source>
</reference>
<keyword evidence="1" id="KW-1133">Transmembrane helix</keyword>
<comment type="caution">
    <text evidence="3">The sequence shown here is derived from an EMBL/GenBank/DDBJ whole genome shotgun (WGS) entry which is preliminary data.</text>
</comment>
<evidence type="ECO:0000313" key="4">
    <source>
        <dbReference type="Proteomes" id="UP000613768"/>
    </source>
</evidence>
<dbReference type="Proteomes" id="UP000613768">
    <property type="component" value="Unassembled WGS sequence"/>
</dbReference>
<dbReference type="Pfam" id="PF00144">
    <property type="entry name" value="Beta-lactamase"/>
    <property type="match status" value="1"/>
</dbReference>
<keyword evidence="1" id="KW-0472">Membrane</keyword>